<dbReference type="InterPro" id="IPR045428">
    <property type="entry name" value="EACC1"/>
</dbReference>
<protein>
    <submittedName>
        <fullName evidence="2">Uncharacterized protein</fullName>
    </submittedName>
</protein>
<reference evidence="3" key="1">
    <citation type="journal article" date="2019" name="Int. J. Syst. Evol. Microbiol.">
        <title>The Global Catalogue of Microorganisms (GCM) 10K type strain sequencing project: providing services to taxonomists for standard genome sequencing and annotation.</title>
        <authorList>
            <consortium name="The Broad Institute Genomics Platform"/>
            <consortium name="The Broad Institute Genome Sequencing Center for Infectious Disease"/>
            <person name="Wu L."/>
            <person name="Ma J."/>
        </authorList>
    </citation>
    <scope>NUCLEOTIDE SEQUENCE [LARGE SCALE GENOMIC DNA]</scope>
    <source>
        <strain evidence="3">JCM 18304</strain>
    </source>
</reference>
<feature type="region of interest" description="Disordered" evidence="1">
    <location>
        <begin position="19"/>
        <end position="116"/>
    </location>
</feature>
<evidence type="ECO:0000313" key="3">
    <source>
        <dbReference type="Proteomes" id="UP001501570"/>
    </source>
</evidence>
<comment type="caution">
    <text evidence="2">The sequence shown here is derived from an EMBL/GenBank/DDBJ whole genome shotgun (WGS) entry which is preliminary data.</text>
</comment>
<evidence type="ECO:0000313" key="2">
    <source>
        <dbReference type="EMBL" id="GAA5183345.1"/>
    </source>
</evidence>
<sequence>MCDIVPPWVQDEIRCDGDHERSRVTRLTGQARHPPPYPSRNPITARRRERNPRPVPSPLSGARPRRGRPSPAPESHRAGGDAAAALRQRGGATGSRGCRPHGRLTTVEPAAPPRSWRSPMADVALIVSGYPGIQPAQLDLMTRELATDIQRYARLAARPVQSTPAPGSKSGSAVDIGSLLLTGVFSASTVKALSSVLKTWIAHRRAGTITIRDGDRKIEIAGGTPKELGEALSQLTGFWEQRD</sequence>
<keyword evidence="3" id="KW-1185">Reference proteome</keyword>
<accession>A0ABP9RRD2</accession>
<dbReference type="Proteomes" id="UP001501570">
    <property type="component" value="Unassembled WGS sequence"/>
</dbReference>
<dbReference type="Pfam" id="PF19953">
    <property type="entry name" value="EACC1"/>
    <property type="match status" value="1"/>
</dbReference>
<organism evidence="2 3">
    <name type="scientific">Rugosimonospora acidiphila</name>
    <dbReference type="NCBI Taxonomy" id="556531"/>
    <lineage>
        <taxon>Bacteria</taxon>
        <taxon>Bacillati</taxon>
        <taxon>Actinomycetota</taxon>
        <taxon>Actinomycetes</taxon>
        <taxon>Micromonosporales</taxon>
        <taxon>Micromonosporaceae</taxon>
        <taxon>Rugosimonospora</taxon>
    </lineage>
</organism>
<evidence type="ECO:0000256" key="1">
    <source>
        <dbReference type="SAM" id="MobiDB-lite"/>
    </source>
</evidence>
<name>A0ABP9RRD2_9ACTN</name>
<proteinExistence type="predicted"/>
<gene>
    <name evidence="2" type="ORF">GCM10023322_22400</name>
</gene>
<dbReference type="EMBL" id="BAABJQ010000005">
    <property type="protein sequence ID" value="GAA5183345.1"/>
    <property type="molecule type" value="Genomic_DNA"/>
</dbReference>